<gene>
    <name evidence="10" type="ORF">SE16_01965</name>
</gene>
<dbReference type="CDD" id="cd00082">
    <property type="entry name" value="HisKA"/>
    <property type="match status" value="1"/>
</dbReference>
<evidence type="ECO:0000256" key="7">
    <source>
        <dbReference type="SAM" id="Coils"/>
    </source>
</evidence>
<comment type="caution">
    <text evidence="10">The sequence shown here is derived from an EMBL/GenBank/DDBJ whole genome shotgun (WGS) entry which is preliminary data.</text>
</comment>
<evidence type="ECO:0000256" key="1">
    <source>
        <dbReference type="ARBA" id="ARBA00000085"/>
    </source>
</evidence>
<dbReference type="SMART" id="SM00388">
    <property type="entry name" value="HisKA"/>
    <property type="match status" value="1"/>
</dbReference>
<evidence type="ECO:0000259" key="9">
    <source>
        <dbReference type="PROSITE" id="PS50109"/>
    </source>
</evidence>
<keyword evidence="5" id="KW-0418">Kinase</keyword>
<dbReference type="PANTHER" id="PTHR43711:SF1">
    <property type="entry name" value="HISTIDINE KINASE 1"/>
    <property type="match status" value="1"/>
</dbReference>
<feature type="domain" description="Histidine kinase" evidence="9">
    <location>
        <begin position="493"/>
        <end position="707"/>
    </location>
</feature>
<protein>
    <recommendedName>
        <fullName evidence="2">histidine kinase</fullName>
        <ecNumber evidence="2">2.7.13.3</ecNumber>
    </recommendedName>
</protein>
<comment type="catalytic activity">
    <reaction evidence="1">
        <text>ATP + protein L-histidine = ADP + protein N-phospho-L-histidine.</text>
        <dbReference type="EC" id="2.7.13.3"/>
    </reaction>
</comment>
<dbReference type="SUPFAM" id="SSF47384">
    <property type="entry name" value="Homodimeric domain of signal transducing histidine kinase"/>
    <property type="match status" value="1"/>
</dbReference>
<dbReference type="InterPro" id="IPR003661">
    <property type="entry name" value="HisK_dim/P_dom"/>
</dbReference>
<dbReference type="CDD" id="cd00075">
    <property type="entry name" value="HATPase"/>
    <property type="match status" value="1"/>
</dbReference>
<keyword evidence="8" id="KW-0472">Membrane</keyword>
<keyword evidence="3" id="KW-0597">Phosphoprotein</keyword>
<feature type="transmembrane region" description="Helical" evidence="8">
    <location>
        <begin position="230"/>
        <end position="250"/>
    </location>
</feature>
<evidence type="ECO:0000256" key="8">
    <source>
        <dbReference type="SAM" id="Phobius"/>
    </source>
</evidence>
<feature type="transmembrane region" description="Helical" evidence="8">
    <location>
        <begin position="176"/>
        <end position="197"/>
    </location>
</feature>
<dbReference type="EC" id="2.7.13.3" evidence="2"/>
<sequence>MQARLRPVAYSLLLLLPTWVWLFFTLVPALDVRFENRLLHFYLVSYTSLLMALSGWLLFIFLHDVRNVRLFWILLGNALLASFFLVHGLTTPGALLAGFNPSVAWSVGLAVLSATLCFWAAVLVSRPAFAAWTEQHQRAILATAVGAYLLWLLLTFAADDWLLDLYARLGDVLTRFIEWSTLVLLAGLLVAALRLIGERATAQRRILLVAAPLLLQTLLIEPNAPQWQLSWWMFHVWLLVFFVVSVLILLNEYENLRRFRLLPYYAVFSLAIIGFLTIVLSESVFRLARDVLLEQARAEAEDLGAHLAVLLSQQVDLEMLRGNTETPGSMADMVLKQVEGLGRVRLLSLADPQGRVLLSTNHQQIGRRLPLDAPLTTPSHTFLPVGAPMPSGEYGDLAPSEAPLLQSVLPVQIGNDAALMLLITDVSGLIQRAERLRWRIVGTGVGLMLVLFTALLVLVYRADTLLEKRSAELRQALDSLKRAEQARLDLTRMIVHDLQNPLNVILGTLEMVREGVFGTLPDELDAMLARAERASHSMSRLVNDMLEIARLESGSFTPRKEEIHVPALLQNEADAFRHRAAQNGTDIHVEADHDLPPAYGDAGLLTRIVDNLLSNAIRHTTDGAITLRAFVHDGFMHVQVADTGEGIPPDELPHIFDRFRQGKNRRGSLGLGLAFCKMATEAQGGRIWVESEVGRGTTFTFTIPLTPAQRLEAHP</sequence>
<keyword evidence="8" id="KW-1133">Transmembrane helix</keyword>
<dbReference type="FunFam" id="3.30.565.10:FF:000006">
    <property type="entry name" value="Sensor histidine kinase WalK"/>
    <property type="match status" value="1"/>
</dbReference>
<dbReference type="InterPro" id="IPR036890">
    <property type="entry name" value="HATPase_C_sf"/>
</dbReference>
<dbReference type="InterPro" id="IPR005467">
    <property type="entry name" value="His_kinase_dom"/>
</dbReference>
<dbReference type="Pfam" id="PF00512">
    <property type="entry name" value="HisKA"/>
    <property type="match status" value="1"/>
</dbReference>
<evidence type="ECO:0000256" key="6">
    <source>
        <dbReference type="ARBA" id="ARBA00023012"/>
    </source>
</evidence>
<keyword evidence="6" id="KW-0902">Two-component regulatory system</keyword>
<organism evidence="10 11">
    <name type="scientific">Ardenticatena maritima</name>
    <dbReference type="NCBI Taxonomy" id="872965"/>
    <lineage>
        <taxon>Bacteria</taxon>
        <taxon>Bacillati</taxon>
        <taxon>Chloroflexota</taxon>
        <taxon>Ardenticatenia</taxon>
        <taxon>Ardenticatenales</taxon>
        <taxon>Ardenticatenaceae</taxon>
        <taxon>Ardenticatena</taxon>
    </lineage>
</organism>
<evidence type="ECO:0000313" key="10">
    <source>
        <dbReference type="EMBL" id="KPL89266.1"/>
    </source>
</evidence>
<name>A0A0N8GSG9_9CHLR</name>
<dbReference type="Proteomes" id="UP000050502">
    <property type="component" value="Unassembled WGS sequence"/>
</dbReference>
<dbReference type="SMART" id="SM00387">
    <property type="entry name" value="HATPase_c"/>
    <property type="match status" value="1"/>
</dbReference>
<keyword evidence="7" id="KW-0175">Coiled coil</keyword>
<dbReference type="RefSeq" id="WP_060687128.1">
    <property type="nucleotide sequence ID" value="NZ_LGKN01000003.1"/>
</dbReference>
<dbReference type="SUPFAM" id="SSF55874">
    <property type="entry name" value="ATPase domain of HSP90 chaperone/DNA topoisomerase II/histidine kinase"/>
    <property type="match status" value="1"/>
</dbReference>
<dbReference type="PANTHER" id="PTHR43711">
    <property type="entry name" value="TWO-COMPONENT HISTIDINE KINASE"/>
    <property type="match status" value="1"/>
</dbReference>
<feature type="transmembrane region" description="Helical" evidence="8">
    <location>
        <begin position="70"/>
        <end position="90"/>
    </location>
</feature>
<reference evidence="10 11" key="1">
    <citation type="submission" date="2015-07" db="EMBL/GenBank/DDBJ databases">
        <title>Whole genome sequence of Ardenticatena maritima DSM 23922.</title>
        <authorList>
            <person name="Hemp J."/>
            <person name="Ward L.M."/>
            <person name="Pace L.A."/>
            <person name="Fischer W.W."/>
        </authorList>
    </citation>
    <scope>NUCLEOTIDE SEQUENCE [LARGE SCALE GENOMIC DNA]</scope>
    <source>
        <strain evidence="10 11">110S</strain>
    </source>
</reference>
<feature type="transmembrane region" description="Helical" evidence="8">
    <location>
        <begin position="438"/>
        <end position="460"/>
    </location>
</feature>
<dbReference type="GO" id="GO:0000155">
    <property type="term" value="F:phosphorelay sensor kinase activity"/>
    <property type="evidence" value="ECO:0007669"/>
    <property type="project" value="InterPro"/>
</dbReference>
<dbReference type="InterPro" id="IPR003594">
    <property type="entry name" value="HATPase_dom"/>
</dbReference>
<dbReference type="Pfam" id="PF02518">
    <property type="entry name" value="HATPase_c"/>
    <property type="match status" value="1"/>
</dbReference>
<evidence type="ECO:0000256" key="3">
    <source>
        <dbReference type="ARBA" id="ARBA00022553"/>
    </source>
</evidence>
<feature type="transmembrane region" description="Helical" evidence="8">
    <location>
        <begin position="102"/>
        <end position="124"/>
    </location>
</feature>
<evidence type="ECO:0000256" key="5">
    <source>
        <dbReference type="ARBA" id="ARBA00022777"/>
    </source>
</evidence>
<evidence type="ECO:0000256" key="4">
    <source>
        <dbReference type="ARBA" id="ARBA00022679"/>
    </source>
</evidence>
<dbReference type="InterPro" id="IPR004358">
    <property type="entry name" value="Sig_transdc_His_kin-like_C"/>
</dbReference>
<keyword evidence="8" id="KW-0812">Transmembrane</keyword>
<dbReference type="PROSITE" id="PS50109">
    <property type="entry name" value="HIS_KIN"/>
    <property type="match status" value="1"/>
</dbReference>
<feature type="coiled-coil region" evidence="7">
    <location>
        <begin position="466"/>
        <end position="493"/>
    </location>
</feature>
<keyword evidence="4" id="KW-0808">Transferase</keyword>
<accession>A0A0N8GSG9</accession>
<dbReference type="EMBL" id="LGKN01000003">
    <property type="protein sequence ID" value="KPL89266.1"/>
    <property type="molecule type" value="Genomic_DNA"/>
</dbReference>
<dbReference type="InterPro" id="IPR036097">
    <property type="entry name" value="HisK_dim/P_sf"/>
</dbReference>
<feature type="transmembrane region" description="Helical" evidence="8">
    <location>
        <begin position="262"/>
        <end position="280"/>
    </location>
</feature>
<dbReference type="PRINTS" id="PR00344">
    <property type="entry name" value="BCTRLSENSOR"/>
</dbReference>
<dbReference type="Gene3D" id="3.30.565.10">
    <property type="entry name" value="Histidine kinase-like ATPase, C-terminal domain"/>
    <property type="match status" value="1"/>
</dbReference>
<evidence type="ECO:0000256" key="2">
    <source>
        <dbReference type="ARBA" id="ARBA00012438"/>
    </source>
</evidence>
<feature type="transmembrane region" description="Helical" evidence="8">
    <location>
        <begin position="39"/>
        <end position="63"/>
    </location>
</feature>
<dbReference type="AlphaFoldDB" id="A0A0N8GSG9"/>
<dbReference type="InterPro" id="IPR050736">
    <property type="entry name" value="Sensor_HK_Regulatory"/>
</dbReference>
<feature type="transmembrane region" description="Helical" evidence="8">
    <location>
        <begin position="136"/>
        <end position="156"/>
    </location>
</feature>
<evidence type="ECO:0000313" key="11">
    <source>
        <dbReference type="Proteomes" id="UP000050502"/>
    </source>
</evidence>
<proteinExistence type="predicted"/>
<dbReference type="Gene3D" id="1.10.287.130">
    <property type="match status" value="1"/>
</dbReference>